<dbReference type="OrthoDB" id="376357at2759"/>
<dbReference type="EMBL" id="RIBY02001279">
    <property type="protein sequence ID" value="KAH9830388.1"/>
    <property type="molecule type" value="Genomic_DNA"/>
</dbReference>
<gene>
    <name evidence="8" type="ORF">Tdes44962_MAKER09044</name>
</gene>
<dbReference type="AlphaFoldDB" id="A0A9W7SUK5"/>
<protein>
    <submittedName>
        <fullName evidence="8">Cell cycle control protein</fullName>
    </submittedName>
</protein>
<feature type="non-terminal residue" evidence="8">
    <location>
        <position position="1"/>
    </location>
</feature>
<dbReference type="PRINTS" id="PR00625">
    <property type="entry name" value="JDOMAIN"/>
</dbReference>
<evidence type="ECO:0000259" key="7">
    <source>
        <dbReference type="PROSITE" id="PS50076"/>
    </source>
</evidence>
<evidence type="ECO:0000256" key="3">
    <source>
        <dbReference type="ARBA" id="ARBA00022490"/>
    </source>
</evidence>
<dbReference type="Gene3D" id="1.10.287.110">
    <property type="entry name" value="DnaJ domain"/>
    <property type="match status" value="1"/>
</dbReference>
<dbReference type="SUPFAM" id="SSF46565">
    <property type="entry name" value="Chaperone J-domain"/>
    <property type="match status" value="1"/>
</dbReference>
<organism evidence="8 9">
    <name type="scientific">Teratosphaeria destructans</name>
    <dbReference type="NCBI Taxonomy" id="418781"/>
    <lineage>
        <taxon>Eukaryota</taxon>
        <taxon>Fungi</taxon>
        <taxon>Dikarya</taxon>
        <taxon>Ascomycota</taxon>
        <taxon>Pezizomycotina</taxon>
        <taxon>Dothideomycetes</taxon>
        <taxon>Dothideomycetidae</taxon>
        <taxon>Mycosphaerellales</taxon>
        <taxon>Teratosphaeriaceae</taxon>
        <taxon>Teratosphaeria</taxon>
    </lineage>
</organism>
<proteinExistence type="predicted"/>
<keyword evidence="9" id="KW-1185">Reference proteome</keyword>
<evidence type="ECO:0000256" key="4">
    <source>
        <dbReference type="ARBA" id="ARBA00023186"/>
    </source>
</evidence>
<reference evidence="8 9" key="1">
    <citation type="journal article" date="2018" name="IMA Fungus">
        <title>IMA Genome-F 10: Nine draft genome sequences of Claviceps purpurea s.lat., including C. arundinis, C. humidiphila, and C. cf. spartinae, pseudomolecules for the pitch canker pathogen Fusarium circinatum, draft genome of Davidsoniella eucalypti, Grosmannia galeiformis, Quambalaria eucalypti, and Teratosphaeria destructans.</title>
        <authorList>
            <person name="Wingfield B.D."/>
            <person name="Liu M."/>
            <person name="Nguyen H.D."/>
            <person name="Lane F.A."/>
            <person name="Morgan S.W."/>
            <person name="De Vos L."/>
            <person name="Wilken P.M."/>
            <person name="Duong T.A."/>
            <person name="Aylward J."/>
            <person name="Coetzee M.P."/>
            <person name="Dadej K."/>
            <person name="De Beer Z.W."/>
            <person name="Findlay W."/>
            <person name="Havenga M."/>
            <person name="Kolarik M."/>
            <person name="Menzies J.G."/>
            <person name="Naidoo K."/>
            <person name="Pochopski O."/>
            <person name="Shoukouhi P."/>
            <person name="Santana Q.C."/>
            <person name="Seifert K.A."/>
            <person name="Soal N."/>
            <person name="Steenkamp E.T."/>
            <person name="Tatham C.T."/>
            <person name="van der Nest M.A."/>
            <person name="Wingfield M.J."/>
        </authorList>
    </citation>
    <scope>NUCLEOTIDE SEQUENCE [LARGE SCALE GENOMIC DNA]</scope>
    <source>
        <strain evidence="8">CMW44962</strain>
    </source>
</reference>
<dbReference type="PROSITE" id="PS50076">
    <property type="entry name" value="DNAJ_2"/>
    <property type="match status" value="1"/>
</dbReference>
<keyword evidence="3" id="KW-0963">Cytoplasm</keyword>
<reference evidence="8 9" key="2">
    <citation type="journal article" date="2021" name="Curr. Genet.">
        <title>Genetic response to nitrogen starvation in the aggressive Eucalyptus foliar pathogen Teratosphaeria destructans.</title>
        <authorList>
            <person name="Havenga M."/>
            <person name="Wingfield B.D."/>
            <person name="Wingfield M.J."/>
            <person name="Dreyer L.L."/>
            <person name="Roets F."/>
            <person name="Aylward J."/>
        </authorList>
    </citation>
    <scope>NUCLEOTIDE SEQUENCE [LARGE SCALE GENOMIC DNA]</scope>
    <source>
        <strain evidence="8">CMW44962</strain>
    </source>
</reference>
<dbReference type="Proteomes" id="UP001138500">
    <property type="component" value="Unassembled WGS sequence"/>
</dbReference>
<accession>A0A9W7SUK5</accession>
<evidence type="ECO:0000256" key="5">
    <source>
        <dbReference type="ARBA" id="ARBA00023242"/>
    </source>
</evidence>
<dbReference type="Pfam" id="PF00226">
    <property type="entry name" value="DnaJ"/>
    <property type="match status" value="1"/>
</dbReference>
<evidence type="ECO:0000313" key="8">
    <source>
        <dbReference type="EMBL" id="KAH9830388.1"/>
    </source>
</evidence>
<dbReference type="InterPro" id="IPR001623">
    <property type="entry name" value="DnaJ_domain"/>
</dbReference>
<dbReference type="InterPro" id="IPR052094">
    <property type="entry name" value="Pre-mRNA-splicing_ERAD"/>
</dbReference>
<dbReference type="SMART" id="SM00271">
    <property type="entry name" value="DnaJ"/>
    <property type="match status" value="1"/>
</dbReference>
<feature type="region of interest" description="Disordered" evidence="6">
    <location>
        <begin position="137"/>
        <end position="187"/>
    </location>
</feature>
<dbReference type="GO" id="GO:0005737">
    <property type="term" value="C:cytoplasm"/>
    <property type="evidence" value="ECO:0007669"/>
    <property type="project" value="UniProtKB-SubCell"/>
</dbReference>
<comment type="subcellular location">
    <subcellularLocation>
        <location evidence="2">Cytoplasm</location>
    </subcellularLocation>
    <subcellularLocation>
        <location evidence="1">Nucleus</location>
    </subcellularLocation>
</comment>
<dbReference type="CDD" id="cd06257">
    <property type="entry name" value="DnaJ"/>
    <property type="match status" value="1"/>
</dbReference>
<sequence length="374" mass="42291">MADGDLKTHALNSSQDFYALLGVSESASENDIRRAWRKSALKYHPDKVGPSNTEALDKFHLLQIAQDVLCEPGVRELYDNARRARAEKKQREAAYEGRRKWMKDDLERRESGAFKRKREEFDAEEKLERELRRLAEDGKRRRKEREEQLRREAVGQDGDTCQDDDAQQSRPANISSSSTPEVDRSVTLRYRKDASTEHLDRHRITSLFARFGPIEDAILRDKKIKVEGEKHRVLIVTAVLVFKSIVGAHAAIADFDTLVKDDPATWSVFEQVGWASGKEPEYVPKARPRTPVKDRTAIFEASAAGPSTPQLNGDGLKRVPSFASFKGTPGGTPKGPNTPAGDEIMMMRLKNAEKRRLEEKIRREEAATAEAEPL</sequence>
<dbReference type="InterPro" id="IPR036869">
    <property type="entry name" value="J_dom_sf"/>
</dbReference>
<evidence type="ECO:0000256" key="2">
    <source>
        <dbReference type="ARBA" id="ARBA00004496"/>
    </source>
</evidence>
<feature type="compositionally biased region" description="Basic and acidic residues" evidence="6">
    <location>
        <begin position="137"/>
        <end position="154"/>
    </location>
</feature>
<dbReference type="GO" id="GO:0000390">
    <property type="term" value="P:spliceosomal complex disassembly"/>
    <property type="evidence" value="ECO:0007669"/>
    <property type="project" value="TreeGrafter"/>
</dbReference>
<dbReference type="PANTHER" id="PTHR44313:SF1">
    <property type="entry name" value="DNAJ HOMOLOG SUBFAMILY C MEMBER 17"/>
    <property type="match status" value="1"/>
</dbReference>
<feature type="domain" description="J" evidence="7">
    <location>
        <begin position="16"/>
        <end position="82"/>
    </location>
</feature>
<dbReference type="PANTHER" id="PTHR44313">
    <property type="entry name" value="DNAJ HOMOLOG SUBFAMILY C MEMBER 17"/>
    <property type="match status" value="1"/>
</dbReference>
<feature type="region of interest" description="Disordered" evidence="6">
    <location>
        <begin position="323"/>
        <end position="342"/>
    </location>
</feature>
<keyword evidence="5" id="KW-0539">Nucleus</keyword>
<keyword evidence="4" id="KW-0143">Chaperone</keyword>
<evidence type="ECO:0000256" key="6">
    <source>
        <dbReference type="SAM" id="MobiDB-lite"/>
    </source>
</evidence>
<evidence type="ECO:0000256" key="1">
    <source>
        <dbReference type="ARBA" id="ARBA00004123"/>
    </source>
</evidence>
<evidence type="ECO:0000313" key="9">
    <source>
        <dbReference type="Proteomes" id="UP001138500"/>
    </source>
</evidence>
<comment type="caution">
    <text evidence="8">The sequence shown here is derived from an EMBL/GenBank/DDBJ whole genome shotgun (WGS) entry which is preliminary data.</text>
</comment>
<dbReference type="GO" id="GO:0005681">
    <property type="term" value="C:spliceosomal complex"/>
    <property type="evidence" value="ECO:0007669"/>
    <property type="project" value="TreeGrafter"/>
</dbReference>
<name>A0A9W7SUK5_9PEZI</name>
<feature type="compositionally biased region" description="Polar residues" evidence="6">
    <location>
        <begin position="168"/>
        <end position="180"/>
    </location>
</feature>